<sequence length="131" mass="14161">MMWQDFVFMLGSGLSIVFLAPTLRDSSARVPLGTSLPSMGIGFVYSVTFFTLGMTFSAAGAFAAGSMWSMIALFRSPQGVSMKLFARENLALFVSDVQYWLARRRSDGSPAEQYVSVDRAPSQAHGQGNGS</sequence>
<comment type="caution">
    <text evidence="3">The sequence shown here is derived from an EMBL/GenBank/DDBJ whole genome shotgun (WGS) entry which is preliminary data.</text>
</comment>
<evidence type="ECO:0000256" key="1">
    <source>
        <dbReference type="SAM" id="MobiDB-lite"/>
    </source>
</evidence>
<accession>L9XWD5</accession>
<dbReference type="AlphaFoldDB" id="L9XWD5"/>
<dbReference type="RefSeq" id="WP_006431943.1">
    <property type="nucleotide sequence ID" value="NZ_AOID01000044.1"/>
</dbReference>
<keyword evidence="2" id="KW-0472">Membrane</keyword>
<gene>
    <name evidence="3" type="ORF">C489_14265</name>
</gene>
<keyword evidence="2" id="KW-0812">Transmembrane</keyword>
<dbReference type="Proteomes" id="UP000011632">
    <property type="component" value="Unassembled WGS sequence"/>
</dbReference>
<proteinExistence type="predicted"/>
<feature type="transmembrane region" description="Helical" evidence="2">
    <location>
        <begin position="48"/>
        <end position="74"/>
    </location>
</feature>
<organism evidence="3 4">
    <name type="scientific">Natrinema versiforme JCM 10478</name>
    <dbReference type="NCBI Taxonomy" id="1227496"/>
    <lineage>
        <taxon>Archaea</taxon>
        <taxon>Methanobacteriati</taxon>
        <taxon>Methanobacteriota</taxon>
        <taxon>Stenosarchaea group</taxon>
        <taxon>Halobacteria</taxon>
        <taxon>Halobacteriales</taxon>
        <taxon>Natrialbaceae</taxon>
        <taxon>Natrinema</taxon>
    </lineage>
</organism>
<evidence type="ECO:0000313" key="4">
    <source>
        <dbReference type="Proteomes" id="UP000011632"/>
    </source>
</evidence>
<dbReference type="OrthoDB" id="307345at2157"/>
<name>L9XWD5_9EURY</name>
<dbReference type="PATRIC" id="fig|1227496.3.peg.2864"/>
<protein>
    <submittedName>
        <fullName evidence="3">Uncharacterized protein</fullName>
    </submittedName>
</protein>
<dbReference type="EMBL" id="AOID01000044">
    <property type="protein sequence ID" value="ELY65741.1"/>
    <property type="molecule type" value="Genomic_DNA"/>
</dbReference>
<feature type="region of interest" description="Disordered" evidence="1">
    <location>
        <begin position="107"/>
        <end position="131"/>
    </location>
</feature>
<evidence type="ECO:0000313" key="3">
    <source>
        <dbReference type="EMBL" id="ELY65741.1"/>
    </source>
</evidence>
<evidence type="ECO:0000256" key="2">
    <source>
        <dbReference type="SAM" id="Phobius"/>
    </source>
</evidence>
<reference evidence="3 4" key="1">
    <citation type="journal article" date="2014" name="PLoS Genet.">
        <title>Phylogenetically driven sequencing of extremely halophilic archaea reveals strategies for static and dynamic osmo-response.</title>
        <authorList>
            <person name="Becker E.A."/>
            <person name="Seitzer P.M."/>
            <person name="Tritt A."/>
            <person name="Larsen D."/>
            <person name="Krusor M."/>
            <person name="Yao A.I."/>
            <person name="Wu D."/>
            <person name="Madern D."/>
            <person name="Eisen J.A."/>
            <person name="Darling A.E."/>
            <person name="Facciotti M.T."/>
        </authorList>
    </citation>
    <scope>NUCLEOTIDE SEQUENCE [LARGE SCALE GENOMIC DNA]</scope>
    <source>
        <strain evidence="3 4">JCM 10478</strain>
    </source>
</reference>
<keyword evidence="4" id="KW-1185">Reference proteome</keyword>
<keyword evidence="2" id="KW-1133">Transmembrane helix</keyword>